<organism evidence="3 4">
    <name type="scientific">Hamadaea flava</name>
    <dbReference type="NCBI Taxonomy" id="1742688"/>
    <lineage>
        <taxon>Bacteria</taxon>
        <taxon>Bacillati</taxon>
        <taxon>Actinomycetota</taxon>
        <taxon>Actinomycetes</taxon>
        <taxon>Micromonosporales</taxon>
        <taxon>Micromonosporaceae</taxon>
        <taxon>Hamadaea</taxon>
    </lineage>
</organism>
<protein>
    <submittedName>
        <fullName evidence="3">DUF4185 domain-containing protein</fullName>
    </submittedName>
</protein>
<feature type="chain" id="PRO_5046477498" evidence="1">
    <location>
        <begin position="31"/>
        <end position="364"/>
    </location>
</feature>
<evidence type="ECO:0000256" key="1">
    <source>
        <dbReference type="SAM" id="SignalP"/>
    </source>
</evidence>
<feature type="domain" description="DUF4185" evidence="2">
    <location>
        <begin position="184"/>
        <end position="313"/>
    </location>
</feature>
<evidence type="ECO:0000313" key="3">
    <source>
        <dbReference type="EMBL" id="MFC4130711.1"/>
    </source>
</evidence>
<dbReference type="InterPro" id="IPR025442">
    <property type="entry name" value="DUF4185"/>
</dbReference>
<dbReference type="Pfam" id="PF13810">
    <property type="entry name" value="DUF4185"/>
    <property type="match status" value="1"/>
</dbReference>
<comment type="caution">
    <text evidence="3">The sequence shown here is derived from an EMBL/GenBank/DDBJ whole genome shotgun (WGS) entry which is preliminary data.</text>
</comment>
<dbReference type="RefSeq" id="WP_253757375.1">
    <property type="nucleotide sequence ID" value="NZ_JAMZDZ010000001.1"/>
</dbReference>
<accession>A0ABV8LIC6</accession>
<proteinExistence type="predicted"/>
<gene>
    <name evidence="3" type="ORF">ACFOZ4_08845</name>
</gene>
<dbReference type="Proteomes" id="UP001595816">
    <property type="component" value="Unassembled WGS sequence"/>
</dbReference>
<name>A0ABV8LIC6_9ACTN</name>
<reference evidence="4" key="1">
    <citation type="journal article" date="2019" name="Int. J. Syst. Evol. Microbiol.">
        <title>The Global Catalogue of Microorganisms (GCM) 10K type strain sequencing project: providing services to taxonomists for standard genome sequencing and annotation.</title>
        <authorList>
            <consortium name="The Broad Institute Genomics Platform"/>
            <consortium name="The Broad Institute Genome Sequencing Center for Infectious Disease"/>
            <person name="Wu L."/>
            <person name="Ma J."/>
        </authorList>
    </citation>
    <scope>NUCLEOTIDE SEQUENCE [LARGE SCALE GENOMIC DNA]</scope>
    <source>
        <strain evidence="4">CGMCC 4.7289</strain>
    </source>
</reference>
<evidence type="ECO:0000259" key="2">
    <source>
        <dbReference type="Pfam" id="PF13810"/>
    </source>
</evidence>
<evidence type="ECO:0000313" key="4">
    <source>
        <dbReference type="Proteomes" id="UP001595816"/>
    </source>
</evidence>
<keyword evidence="4" id="KW-1185">Reference proteome</keyword>
<dbReference type="PROSITE" id="PS51318">
    <property type="entry name" value="TAT"/>
    <property type="match status" value="1"/>
</dbReference>
<keyword evidence="1" id="KW-0732">Signal</keyword>
<dbReference type="EMBL" id="JBHSAY010000005">
    <property type="protein sequence ID" value="MFC4130711.1"/>
    <property type="molecule type" value="Genomic_DNA"/>
</dbReference>
<dbReference type="InterPro" id="IPR006311">
    <property type="entry name" value="TAT_signal"/>
</dbReference>
<sequence>MDHPVARRTLLAGLAAAPVAALAIPGQANATGATSTAERLTEAFTAYGNSGRGWTGADSTYSVRLPGDRQLWLFSDTFLGTVDPDGSRPADSPIVNNTFVVQRGRTMTTIHGGTAAEPAAILSPDQADSWYWLGGAYLGAGALNVMFLRFERFGPGMWDWAWKENVLARFDVATLTVKSLHPMPSGANVQWASWLQRIGGHTYVHGVEDLGLTKHMHVARVAGDDLRRPWQYFTGDGWSTSEQDSARVMAGVGNEYSVTPWRDRWLLVTQDTNTLFSNEIVGYTAPTPTGPFGDRRLLHTMPESGLFGSYGDPDVITYNAHEHPELRRDDKVVITYNVNSLTFTDVLEDVTKYRPRFVEVQLAP</sequence>
<feature type="signal peptide" evidence="1">
    <location>
        <begin position="1"/>
        <end position="30"/>
    </location>
</feature>